<feature type="compositionally biased region" description="Basic and acidic residues" evidence="1">
    <location>
        <begin position="1"/>
        <end position="15"/>
    </location>
</feature>
<dbReference type="RefSeq" id="WP_009197203.1">
    <property type="nucleotide sequence ID" value="NZ_AODQ01000151.1"/>
</dbReference>
<protein>
    <submittedName>
        <fullName evidence="2">Uncharacterized protein</fullName>
    </submittedName>
</protein>
<dbReference type="Proteomes" id="UP000011910">
    <property type="component" value="Unassembled WGS sequence"/>
</dbReference>
<organism evidence="2 3">
    <name type="scientific">Cesiribacter andamanensis AMV16</name>
    <dbReference type="NCBI Taxonomy" id="1279009"/>
    <lineage>
        <taxon>Bacteria</taxon>
        <taxon>Pseudomonadati</taxon>
        <taxon>Bacteroidota</taxon>
        <taxon>Cytophagia</taxon>
        <taxon>Cytophagales</taxon>
        <taxon>Cesiribacteraceae</taxon>
        <taxon>Cesiribacter</taxon>
    </lineage>
</organism>
<accession>M7MX94</accession>
<name>M7MX94_9BACT</name>
<dbReference type="AlphaFoldDB" id="M7MX94"/>
<dbReference type="EMBL" id="AODQ01000151">
    <property type="protein sequence ID" value="EMR01053.1"/>
    <property type="molecule type" value="Genomic_DNA"/>
</dbReference>
<gene>
    <name evidence="2" type="ORF">ADICEAN_03824</name>
</gene>
<comment type="caution">
    <text evidence="2">The sequence shown here is derived from an EMBL/GenBank/DDBJ whole genome shotgun (WGS) entry which is preliminary data.</text>
</comment>
<feature type="compositionally biased region" description="Basic and acidic residues" evidence="1">
    <location>
        <begin position="33"/>
        <end position="43"/>
    </location>
</feature>
<dbReference type="STRING" id="1279009.ADICEAN_03824"/>
<feature type="region of interest" description="Disordered" evidence="1">
    <location>
        <begin position="1"/>
        <end position="66"/>
    </location>
</feature>
<evidence type="ECO:0000313" key="3">
    <source>
        <dbReference type="Proteomes" id="UP000011910"/>
    </source>
</evidence>
<evidence type="ECO:0000256" key="1">
    <source>
        <dbReference type="SAM" id="MobiDB-lite"/>
    </source>
</evidence>
<sequence length="66" mass="7635">MSIEKNIKDKDENRKPVNPMSDSPDDVQTQNQQHKEPEFDKSMKNQTRANNLKGRDSMVNPKDGIH</sequence>
<evidence type="ECO:0000313" key="2">
    <source>
        <dbReference type="EMBL" id="EMR01053.1"/>
    </source>
</evidence>
<keyword evidence="3" id="KW-1185">Reference proteome</keyword>
<reference evidence="2 3" key="1">
    <citation type="journal article" date="2013" name="Genome Announc.">
        <title>Draft Genome Sequence of Cesiribacter andamanensis Strain AMV16T, Isolated from a Soil Sample from a Mud Volcano in the Andaman Islands, India.</title>
        <authorList>
            <person name="Shivaji S."/>
            <person name="Ara S."/>
            <person name="Begum Z."/>
            <person name="Srinivas T.N."/>
            <person name="Singh A."/>
            <person name="Kumar Pinnaka A."/>
        </authorList>
    </citation>
    <scope>NUCLEOTIDE SEQUENCE [LARGE SCALE GENOMIC DNA]</scope>
    <source>
        <strain evidence="2 3">AMV16</strain>
    </source>
</reference>
<proteinExistence type="predicted"/>